<gene>
    <name evidence="4" type="ORF">AAFH96_28475</name>
</gene>
<sequence>MRTPIASFVVIVLVAGIPAPVRAATPADLAGAVAAHLRDGQLRTQQSRAEQRQGGPVPSVADPDPDVVVARSTDEHGFGSVVVRAPAAAGAYPLGWLFVARRAGGAWRVAVEGEPAFAELSAGSTILREDERRILGRAGERSEVGPLSVSPADRRTGMRLPYAVGQSWRYTGGPHPMNGGVRSSVDFAGGDGRVLAARAGLAYTMCGSGKGWIRVVHDRGFATDYYHLAGNIQADGRAVKEGDFLGNIGNDVSCGGSSTGAHVHFSLRRNNAYVPIDRYNFGKWVISASGADYSGSAWHGSRRVDVGGTLHNHGVLGFTQGVVDTDGGTVLNRRSGPGANHPVAGTVADGATVTVECSARGTRHVGRNGYSSDLWNKLTDGTWVSDVFLWTGTGDPVNGLCP</sequence>
<evidence type="ECO:0000256" key="2">
    <source>
        <dbReference type="SAM" id="SignalP"/>
    </source>
</evidence>
<proteinExistence type="predicted"/>
<dbReference type="InterPro" id="IPR016047">
    <property type="entry name" value="M23ase_b-sheet_dom"/>
</dbReference>
<feature type="signal peptide" evidence="2">
    <location>
        <begin position="1"/>
        <end position="23"/>
    </location>
</feature>
<evidence type="ECO:0000313" key="5">
    <source>
        <dbReference type="Proteomes" id="UP001582793"/>
    </source>
</evidence>
<keyword evidence="2" id="KW-0732">Signal</keyword>
<dbReference type="PANTHER" id="PTHR21666:SF270">
    <property type="entry name" value="MUREIN HYDROLASE ACTIVATOR ENVC"/>
    <property type="match status" value="1"/>
</dbReference>
<dbReference type="SUPFAM" id="SSF51261">
    <property type="entry name" value="Duplicated hybrid motif"/>
    <property type="match status" value="1"/>
</dbReference>
<protein>
    <submittedName>
        <fullName evidence="4">Peptidoglycan DD-metalloendopeptidase family protein</fullName>
    </submittedName>
</protein>
<dbReference type="RefSeq" id="WP_375736240.1">
    <property type="nucleotide sequence ID" value="NZ_JBCGDC010000118.1"/>
</dbReference>
<evidence type="ECO:0000313" key="4">
    <source>
        <dbReference type="EMBL" id="MFB6397009.1"/>
    </source>
</evidence>
<feature type="chain" id="PRO_5047183924" evidence="2">
    <location>
        <begin position="24"/>
        <end position="402"/>
    </location>
</feature>
<dbReference type="PANTHER" id="PTHR21666">
    <property type="entry name" value="PEPTIDASE-RELATED"/>
    <property type="match status" value="1"/>
</dbReference>
<keyword evidence="5" id="KW-1185">Reference proteome</keyword>
<evidence type="ECO:0000259" key="3">
    <source>
        <dbReference type="Pfam" id="PF01551"/>
    </source>
</evidence>
<evidence type="ECO:0000256" key="1">
    <source>
        <dbReference type="SAM" id="MobiDB-lite"/>
    </source>
</evidence>
<feature type="region of interest" description="Disordered" evidence="1">
    <location>
        <begin position="41"/>
        <end position="65"/>
    </location>
</feature>
<organism evidence="4 5">
    <name type="scientific">Polymorphospora lycopeni</name>
    <dbReference type="NCBI Taxonomy" id="3140240"/>
    <lineage>
        <taxon>Bacteria</taxon>
        <taxon>Bacillati</taxon>
        <taxon>Actinomycetota</taxon>
        <taxon>Actinomycetes</taxon>
        <taxon>Micromonosporales</taxon>
        <taxon>Micromonosporaceae</taxon>
        <taxon>Polymorphospora</taxon>
    </lineage>
</organism>
<dbReference type="CDD" id="cd12797">
    <property type="entry name" value="M23_peptidase"/>
    <property type="match status" value="1"/>
</dbReference>
<dbReference type="EMBL" id="JBCGDC010000118">
    <property type="protein sequence ID" value="MFB6397009.1"/>
    <property type="molecule type" value="Genomic_DNA"/>
</dbReference>
<reference evidence="4 5" key="1">
    <citation type="submission" date="2024-04" db="EMBL/GenBank/DDBJ databases">
        <title>Polymorphospora sp. isolated from Baiyangdian Lake in Xiong'an New Area.</title>
        <authorList>
            <person name="Zhang X."/>
            <person name="Liu J."/>
        </authorList>
    </citation>
    <scope>NUCLEOTIDE SEQUENCE [LARGE SCALE GENOMIC DNA]</scope>
    <source>
        <strain evidence="4 5">2-325</strain>
    </source>
</reference>
<dbReference type="InterPro" id="IPR050570">
    <property type="entry name" value="Cell_wall_metabolism_enzyme"/>
</dbReference>
<accession>A0ABV5CYZ7</accession>
<comment type="caution">
    <text evidence="4">The sequence shown here is derived from an EMBL/GenBank/DDBJ whole genome shotgun (WGS) entry which is preliminary data.</text>
</comment>
<dbReference type="Pfam" id="PF01551">
    <property type="entry name" value="Peptidase_M23"/>
    <property type="match status" value="1"/>
</dbReference>
<feature type="compositionally biased region" description="Low complexity" evidence="1">
    <location>
        <begin position="56"/>
        <end position="65"/>
    </location>
</feature>
<feature type="domain" description="M23ase beta-sheet core" evidence="3">
    <location>
        <begin position="184"/>
        <end position="274"/>
    </location>
</feature>
<dbReference type="InterPro" id="IPR011055">
    <property type="entry name" value="Dup_hybrid_motif"/>
</dbReference>
<name>A0ABV5CYZ7_9ACTN</name>
<dbReference type="Proteomes" id="UP001582793">
    <property type="component" value="Unassembled WGS sequence"/>
</dbReference>
<dbReference type="Gene3D" id="2.70.70.10">
    <property type="entry name" value="Glucose Permease (Domain IIA)"/>
    <property type="match status" value="1"/>
</dbReference>